<dbReference type="AlphaFoldDB" id="A0A9W6U630"/>
<protein>
    <submittedName>
        <fullName evidence="2">Unnamed protein product</fullName>
    </submittedName>
</protein>
<feature type="region of interest" description="Disordered" evidence="1">
    <location>
        <begin position="1148"/>
        <end position="1171"/>
    </location>
</feature>
<feature type="compositionally biased region" description="Low complexity" evidence="1">
    <location>
        <begin position="596"/>
        <end position="656"/>
    </location>
</feature>
<proteinExistence type="predicted"/>
<feature type="region of interest" description="Disordered" evidence="1">
    <location>
        <begin position="705"/>
        <end position="736"/>
    </location>
</feature>
<feature type="region of interest" description="Disordered" evidence="1">
    <location>
        <begin position="758"/>
        <end position="883"/>
    </location>
</feature>
<feature type="compositionally biased region" description="Acidic residues" evidence="1">
    <location>
        <begin position="302"/>
        <end position="313"/>
    </location>
</feature>
<feature type="region of interest" description="Disordered" evidence="1">
    <location>
        <begin position="39"/>
        <end position="65"/>
    </location>
</feature>
<dbReference type="EMBL" id="BSXT01000382">
    <property type="protein sequence ID" value="GMF26165.1"/>
    <property type="molecule type" value="Genomic_DNA"/>
</dbReference>
<dbReference type="OrthoDB" id="123416at2759"/>
<feature type="region of interest" description="Disordered" evidence="1">
    <location>
        <begin position="596"/>
        <end position="686"/>
    </location>
</feature>
<feature type="region of interest" description="Disordered" evidence="1">
    <location>
        <begin position="254"/>
        <end position="318"/>
    </location>
</feature>
<evidence type="ECO:0000313" key="3">
    <source>
        <dbReference type="Proteomes" id="UP001165121"/>
    </source>
</evidence>
<dbReference type="Proteomes" id="UP001165121">
    <property type="component" value="Unassembled WGS sequence"/>
</dbReference>
<evidence type="ECO:0000256" key="1">
    <source>
        <dbReference type="SAM" id="MobiDB-lite"/>
    </source>
</evidence>
<feature type="compositionally biased region" description="Polar residues" evidence="1">
    <location>
        <begin position="761"/>
        <end position="770"/>
    </location>
</feature>
<feature type="compositionally biased region" description="Polar residues" evidence="1">
    <location>
        <begin position="806"/>
        <end position="815"/>
    </location>
</feature>
<accession>A0A9W6U630</accession>
<name>A0A9W6U630_9STRA</name>
<gene>
    <name evidence="2" type="ORF">Pfra01_000486500</name>
</gene>
<sequence>MAIGSSSAVPATPMKSGGMRGDNSSMALITSQLDSIAERSVSFDEDAMTGSDAKDDGDLNEGNYDLEEKAPAPMAVAPDAPEDAVMFAGRKPIYEDFEDDGDNSKSPIVTTQVTEQATGNRPPISGDTPAANKVLGKCYEDIKSSDWGECLFEPTMIRQVVWSELSNELAWPVNSTTIELVAKDTVAVLQAMGLKRDRASITVDSGMLDPCGCRCRVMEVEEETPFGLRNDQVLLQAAEVQQFSRMFSTTTGRSPYFQDSHMVTPRSAKCQERVDRAADNSNVTENTRRGTGKSLRRRYQPDDDSSSEDEGYDGDGGVQMNEYMRQIRELTDSEQSNATPRIEAPARADALASLLDEASAEDSERVIAVLGSRLEAMTRMVVGLHLEPAIRDDRRVRSKLEAAKCLDEVIPAAVPDPQVGTDNSLDVAVLRAQVYAAETAQAASERALAKETFRRENAAAVTSSTKALTRLWTSTRNSTSAWKIASRLPDDSVQRLSSQLSRERETVKAAVASNTAPSRRLHNLLSTSIAADSSKEVQLRRRAEDLQERVERLVTANRVPRARVKHEEMDPDTLALVTEGEFSSFTVAAWGGCSPLRGSRSSSQASSVGHQRSPSSSRCASGSPSKVLSRANPRAPSSARRIAAASSQAASRAFPRAPSPTRPRASSASRPSRSAAGLSRDDSQATIALSDDEVEIVGVSSAATQSVSVSRLEASTERTSKNPKGSRRGPILRDNPARSEFRSALLLEVLEADDDDVLGSTELSPASSRGTSRERLKSPAALTLRSASPRDATVNAVGSPVAPGTRLTSSCSTSGKPEESPAASTTHSTSSHRASVKPVELPAAPTTRSTSSRRASGKPEEPPAAPITRQVNSRASNPTSHTRVPCTVTTLEAFVDYNNPIHPWQRLRRNLPPQACLFDTSSIDPNCKISQRPPIPLRLRGYWRMFRGFGNETDASMGFAFWERDHWVPTRAVEAYFEVAYRALDDSFDEASRPSLRASVDAAKDRWLAYVRERAQRSDRLRHMLICTLWEWCLSDQFPDVEMELMFEQSMPGYSLEHLTWVPQTADWFSELPALEEKEPWRNSWTEVPARHPYNTTFVPYNPSFPLFIPVGFSWDSVRRQVVQDPSLDFHEISTSWLHIPSAPSFPDESASDVPRLPTGPVQSSLPTPTSDDQLRMLIKVATAASDDVTEF</sequence>
<feature type="compositionally biased region" description="Basic and acidic residues" evidence="1">
    <location>
        <begin position="269"/>
        <end position="278"/>
    </location>
</feature>
<feature type="compositionally biased region" description="Low complexity" evidence="1">
    <location>
        <begin position="662"/>
        <end position="678"/>
    </location>
</feature>
<feature type="compositionally biased region" description="Polar residues" evidence="1">
    <location>
        <begin position="869"/>
        <end position="883"/>
    </location>
</feature>
<comment type="caution">
    <text evidence="2">The sequence shown here is derived from an EMBL/GenBank/DDBJ whole genome shotgun (WGS) entry which is preliminary data.</text>
</comment>
<feature type="compositionally biased region" description="Low complexity" evidence="1">
    <location>
        <begin position="820"/>
        <end position="833"/>
    </location>
</feature>
<feature type="compositionally biased region" description="Low complexity" evidence="1">
    <location>
        <begin position="842"/>
        <end position="854"/>
    </location>
</feature>
<feature type="region of interest" description="Disordered" evidence="1">
    <location>
        <begin position="1"/>
        <end position="27"/>
    </location>
</feature>
<reference evidence="2" key="1">
    <citation type="submission" date="2023-04" db="EMBL/GenBank/DDBJ databases">
        <title>Phytophthora fragariaefolia NBRC 109709.</title>
        <authorList>
            <person name="Ichikawa N."/>
            <person name="Sato H."/>
            <person name="Tonouchi N."/>
        </authorList>
    </citation>
    <scope>NUCLEOTIDE SEQUENCE</scope>
    <source>
        <strain evidence="2">NBRC 109709</strain>
    </source>
</reference>
<keyword evidence="3" id="KW-1185">Reference proteome</keyword>
<organism evidence="2 3">
    <name type="scientific">Phytophthora fragariaefolia</name>
    <dbReference type="NCBI Taxonomy" id="1490495"/>
    <lineage>
        <taxon>Eukaryota</taxon>
        <taxon>Sar</taxon>
        <taxon>Stramenopiles</taxon>
        <taxon>Oomycota</taxon>
        <taxon>Peronosporomycetes</taxon>
        <taxon>Peronosporales</taxon>
        <taxon>Peronosporaceae</taxon>
        <taxon>Phytophthora</taxon>
    </lineage>
</organism>
<feature type="compositionally biased region" description="Polar residues" evidence="1">
    <location>
        <begin position="1161"/>
        <end position="1171"/>
    </location>
</feature>
<evidence type="ECO:0000313" key="2">
    <source>
        <dbReference type="EMBL" id="GMF26165.1"/>
    </source>
</evidence>